<sequence length="110" mass="11117">MSKELGGYGPTAGDYMGGTGGNLNQQTGKSSSVNWGGGSGNGNSGGQRDTTSSSSLSQQISAIQHDPKIKQKLVGILCAARLMNPAATMILRSISPSGMMAVTIDGINAD</sequence>
<evidence type="ECO:0000313" key="2">
    <source>
        <dbReference type="EMBL" id="QHM74076.1"/>
    </source>
</evidence>
<dbReference type="Proteomes" id="UP000464053">
    <property type="component" value="Plasmid unnamed1"/>
</dbReference>
<keyword evidence="2" id="KW-0614">Plasmid</keyword>
<reference evidence="2 3" key="1">
    <citation type="submission" date="2018-03" db="EMBL/GenBank/DDBJ databases">
        <title>Pantoea intestinalis SRCM103226 isolated form the mealworm.</title>
        <authorList>
            <person name="Jeong D.-Y."/>
            <person name="Kim J.W."/>
        </authorList>
    </citation>
    <scope>NUCLEOTIDE SEQUENCE [LARGE SCALE GENOMIC DNA]</scope>
    <source>
        <strain evidence="2 3">SRCM103226</strain>
        <plasmid evidence="2 3">unnamed1</plasmid>
    </source>
</reference>
<dbReference type="EMBL" id="CP028272">
    <property type="protein sequence ID" value="QHM74076.1"/>
    <property type="molecule type" value="Genomic_DNA"/>
</dbReference>
<feature type="compositionally biased region" description="Low complexity" evidence="1">
    <location>
        <begin position="22"/>
        <end position="34"/>
    </location>
</feature>
<gene>
    <name evidence="2" type="ORF">C7M51_04437</name>
</gene>
<feature type="compositionally biased region" description="Gly residues" evidence="1">
    <location>
        <begin position="1"/>
        <end position="21"/>
    </location>
</feature>
<evidence type="ECO:0000313" key="3">
    <source>
        <dbReference type="Proteomes" id="UP000464053"/>
    </source>
</evidence>
<organism evidence="2 3">
    <name type="scientific">Mixta intestinalis</name>
    <dbReference type="NCBI Taxonomy" id="1615494"/>
    <lineage>
        <taxon>Bacteria</taxon>
        <taxon>Pseudomonadati</taxon>
        <taxon>Pseudomonadota</taxon>
        <taxon>Gammaproteobacteria</taxon>
        <taxon>Enterobacterales</taxon>
        <taxon>Erwiniaceae</taxon>
        <taxon>Mixta</taxon>
    </lineage>
</organism>
<feature type="compositionally biased region" description="Low complexity" evidence="1">
    <location>
        <begin position="52"/>
        <end position="64"/>
    </location>
</feature>
<keyword evidence="3" id="KW-1185">Reference proteome</keyword>
<geneLocation type="plasmid" evidence="2 3">
    <name>unnamed1</name>
</geneLocation>
<feature type="region of interest" description="Disordered" evidence="1">
    <location>
        <begin position="1"/>
        <end position="64"/>
    </location>
</feature>
<dbReference type="RefSeq" id="WP_160623815.1">
    <property type="nucleotide sequence ID" value="NZ_CP028272.1"/>
</dbReference>
<name>A0A6P1Q531_9GAMM</name>
<accession>A0A6P1Q531</accession>
<dbReference type="KEGG" id="mint:C7M51_04437"/>
<evidence type="ECO:0000256" key="1">
    <source>
        <dbReference type="SAM" id="MobiDB-lite"/>
    </source>
</evidence>
<protein>
    <submittedName>
        <fullName evidence="2">Uncharacterized protein</fullName>
    </submittedName>
</protein>
<dbReference type="AlphaFoldDB" id="A0A6P1Q531"/>
<feature type="compositionally biased region" description="Gly residues" evidence="1">
    <location>
        <begin position="35"/>
        <end position="45"/>
    </location>
</feature>
<proteinExistence type="predicted"/>